<evidence type="ECO:0000256" key="1">
    <source>
        <dbReference type="ARBA" id="ARBA00023239"/>
    </source>
</evidence>
<dbReference type="Gene3D" id="1.10.275.10">
    <property type="entry name" value="Fumarase/aspartase (N-terminal domain)"/>
    <property type="match status" value="1"/>
</dbReference>
<dbReference type="Proteomes" id="UP001589647">
    <property type="component" value="Unassembled WGS sequence"/>
</dbReference>
<keyword evidence="5" id="KW-1185">Reference proteome</keyword>
<proteinExistence type="predicted"/>
<dbReference type="InterPro" id="IPR020557">
    <property type="entry name" value="Fumarate_lyase_CS"/>
</dbReference>
<dbReference type="Gene3D" id="1.10.40.30">
    <property type="entry name" value="Fumarase/aspartase (C-terminal domain)"/>
    <property type="match status" value="1"/>
</dbReference>
<dbReference type="SMART" id="SM00998">
    <property type="entry name" value="ADSL_C"/>
    <property type="match status" value="1"/>
</dbReference>
<accession>A0ABV5IWF0</accession>
<keyword evidence="1 4" id="KW-0456">Lyase</keyword>
<dbReference type="InterPro" id="IPR019468">
    <property type="entry name" value="AdenyloSucc_lyase_C"/>
</dbReference>
<organism evidence="4 5">
    <name type="scientific">Nonomuraea spiralis</name>
    <dbReference type="NCBI Taxonomy" id="46182"/>
    <lineage>
        <taxon>Bacteria</taxon>
        <taxon>Bacillati</taxon>
        <taxon>Actinomycetota</taxon>
        <taxon>Actinomycetes</taxon>
        <taxon>Streptosporangiales</taxon>
        <taxon>Streptosporangiaceae</taxon>
        <taxon>Nonomuraea</taxon>
    </lineage>
</organism>
<dbReference type="InterPro" id="IPR000362">
    <property type="entry name" value="Fumarate_lyase_fam"/>
</dbReference>
<dbReference type="Pfam" id="PF00206">
    <property type="entry name" value="Lyase_1"/>
    <property type="match status" value="1"/>
</dbReference>
<dbReference type="PANTHER" id="PTHR43172:SF1">
    <property type="entry name" value="ADENYLOSUCCINATE LYASE"/>
    <property type="match status" value="1"/>
</dbReference>
<dbReference type="PRINTS" id="PR00149">
    <property type="entry name" value="FUMRATELYASE"/>
</dbReference>
<feature type="domain" description="Adenylosuccinate lyase C-terminal" evidence="3">
    <location>
        <begin position="380"/>
        <end position="459"/>
    </location>
</feature>
<sequence length="468" mass="51286">MKARPTAAPTPDCAHSRSHITDSASMGSCYSTEASHRIFCDLCRYQRWLDIEAAIASTQAELGLIPGWAAEGIARHARVDRLDLDRVHAERQRTRHSLVGLLNVFAASCPGGAGEFVHYGVTTQDVQDTGQALEMRDVLDELDGLLRLLVDRLADLAEQHADTVALGRTHAQPALPIGFGLKAASWVDELLRQAERLAALRTRVLAVQLFGAVGTSASFRPYGRELARGLAARLGLETPLMAWHAARDRVAEYVMTLALCTGTAGRIADEIRVLSRPEFGELEQAWEFGMVGSSTMPHKRNPEECEQIVVMSRLAAGQAVSAMAVMGGEHERDARAWRVEWACVPDISHYCLCAFQTLAAVADGMTPRPHAMAANLERVRDQIATEALMLALAPHLGKQTAYRRVYELSQQAQSTGHELQAVLRTQPDLRSLVSPAELERIFDPRHHVGDSASMTRDVVKAARDWLSG</sequence>
<dbReference type="PROSITE" id="PS00163">
    <property type="entry name" value="FUMARATE_LYASES"/>
    <property type="match status" value="1"/>
</dbReference>
<dbReference type="InterPro" id="IPR022761">
    <property type="entry name" value="Fumarate_lyase_N"/>
</dbReference>
<feature type="region of interest" description="Disordered" evidence="2">
    <location>
        <begin position="1"/>
        <end position="24"/>
    </location>
</feature>
<name>A0ABV5IWF0_9ACTN</name>
<dbReference type="PANTHER" id="PTHR43172">
    <property type="entry name" value="ADENYLOSUCCINATE LYASE"/>
    <property type="match status" value="1"/>
</dbReference>
<evidence type="ECO:0000259" key="3">
    <source>
        <dbReference type="SMART" id="SM00998"/>
    </source>
</evidence>
<dbReference type="EMBL" id="JBHMEI010000089">
    <property type="protein sequence ID" value="MFB9208891.1"/>
    <property type="molecule type" value="Genomic_DNA"/>
</dbReference>
<evidence type="ECO:0000313" key="4">
    <source>
        <dbReference type="EMBL" id="MFB9208891.1"/>
    </source>
</evidence>
<dbReference type="InterPro" id="IPR008948">
    <property type="entry name" value="L-Aspartase-like"/>
</dbReference>
<dbReference type="Gene3D" id="1.20.200.10">
    <property type="entry name" value="Fumarase/aspartase (Central domain)"/>
    <property type="match status" value="1"/>
</dbReference>
<dbReference type="SUPFAM" id="SSF48557">
    <property type="entry name" value="L-aspartase-like"/>
    <property type="match status" value="1"/>
</dbReference>
<comment type="caution">
    <text evidence="4">The sequence shown here is derived from an EMBL/GenBank/DDBJ whole genome shotgun (WGS) entry which is preliminary data.</text>
</comment>
<dbReference type="CDD" id="cd01597">
    <property type="entry name" value="pCLME"/>
    <property type="match status" value="1"/>
</dbReference>
<dbReference type="Pfam" id="PF10397">
    <property type="entry name" value="ADSL_C"/>
    <property type="match status" value="1"/>
</dbReference>
<dbReference type="PRINTS" id="PR00145">
    <property type="entry name" value="ARGSUCLYASE"/>
</dbReference>
<evidence type="ECO:0000313" key="5">
    <source>
        <dbReference type="Proteomes" id="UP001589647"/>
    </source>
</evidence>
<evidence type="ECO:0000256" key="2">
    <source>
        <dbReference type="SAM" id="MobiDB-lite"/>
    </source>
</evidence>
<dbReference type="GO" id="GO:0016829">
    <property type="term" value="F:lyase activity"/>
    <property type="evidence" value="ECO:0007669"/>
    <property type="project" value="UniProtKB-KW"/>
</dbReference>
<reference evidence="4 5" key="1">
    <citation type="submission" date="2024-09" db="EMBL/GenBank/DDBJ databases">
        <authorList>
            <person name="Sun Q."/>
            <person name="Mori K."/>
        </authorList>
    </citation>
    <scope>NUCLEOTIDE SEQUENCE [LARGE SCALE GENOMIC DNA]</scope>
    <source>
        <strain evidence="4 5">CCM 3426</strain>
    </source>
</reference>
<dbReference type="InterPro" id="IPR024083">
    <property type="entry name" value="Fumarase/histidase_N"/>
</dbReference>
<gene>
    <name evidence="4" type="ORF">ACFFV7_47445</name>
</gene>
<dbReference type="RefSeq" id="WP_229825212.1">
    <property type="nucleotide sequence ID" value="NZ_BMRC01000057.1"/>
</dbReference>
<protein>
    <submittedName>
        <fullName evidence="4">Adenylosuccinate lyase family protein</fullName>
    </submittedName>
</protein>